<name>A0A2M6WXA3_9BACT</name>
<dbReference type="PANTHER" id="PTHR34047">
    <property type="entry name" value="NUCLEAR INTRON MATURASE 1, MITOCHONDRIAL-RELATED"/>
    <property type="match status" value="1"/>
</dbReference>
<proteinExistence type="predicted"/>
<dbReference type="AlphaFoldDB" id="A0A2M6WXA3"/>
<dbReference type="EMBL" id="PEZV01000014">
    <property type="protein sequence ID" value="PIT97381.1"/>
    <property type="molecule type" value="Genomic_DNA"/>
</dbReference>
<gene>
    <name evidence="2" type="ORF">COT77_01720</name>
</gene>
<comment type="caution">
    <text evidence="2">The sequence shown here is derived from an EMBL/GenBank/DDBJ whole genome shotgun (WGS) entry which is preliminary data.</text>
</comment>
<feature type="domain" description="Reverse transcriptase" evidence="1">
    <location>
        <begin position="68"/>
        <end position="163"/>
    </location>
</feature>
<accession>A0A2M6WXA3</accession>
<evidence type="ECO:0000313" key="3">
    <source>
        <dbReference type="Proteomes" id="UP000228596"/>
    </source>
</evidence>
<organism evidence="2 3">
    <name type="scientific">Candidatus Berkelbacteria bacterium CG10_big_fil_rev_8_21_14_0_10_41_12</name>
    <dbReference type="NCBI Taxonomy" id="1974513"/>
    <lineage>
        <taxon>Bacteria</taxon>
        <taxon>Candidatus Berkelbacteria</taxon>
    </lineage>
</organism>
<sequence length="198" mass="23930">MDHSFEKIISVENLLLAWEEFLKGKRKKTDVQQFSLKLMDNILALRNELLQKSYKHGNYKRFHICDPKQRIIHKALVRDRLLHHAIYRILYPFYDNLFFADSFSCRLEKGTHKAMTRLKMYFYKVSRNNTKTCWVLKCDIKKFFDSVDHQILLEILKQKISDKNTFWLLEEAIGSFSKQTGQLQLFDFRGENRERERE</sequence>
<dbReference type="InterPro" id="IPR051083">
    <property type="entry name" value="GrpII_Intron_Splice-Mob/Def"/>
</dbReference>
<dbReference type="InterPro" id="IPR000477">
    <property type="entry name" value="RT_dom"/>
</dbReference>
<dbReference type="InterPro" id="IPR043502">
    <property type="entry name" value="DNA/RNA_pol_sf"/>
</dbReference>
<evidence type="ECO:0000259" key="1">
    <source>
        <dbReference type="Pfam" id="PF00078"/>
    </source>
</evidence>
<dbReference type="SUPFAM" id="SSF56672">
    <property type="entry name" value="DNA/RNA polymerases"/>
    <property type="match status" value="1"/>
</dbReference>
<dbReference type="Pfam" id="PF00078">
    <property type="entry name" value="RVT_1"/>
    <property type="match status" value="1"/>
</dbReference>
<dbReference type="PANTHER" id="PTHR34047:SF8">
    <property type="entry name" value="PROTEIN YKFC"/>
    <property type="match status" value="1"/>
</dbReference>
<protein>
    <recommendedName>
        <fullName evidence="1">Reverse transcriptase domain-containing protein</fullName>
    </recommendedName>
</protein>
<evidence type="ECO:0000313" key="2">
    <source>
        <dbReference type="EMBL" id="PIT97381.1"/>
    </source>
</evidence>
<dbReference type="Proteomes" id="UP000228596">
    <property type="component" value="Unassembled WGS sequence"/>
</dbReference>
<reference evidence="3" key="1">
    <citation type="submission" date="2017-09" db="EMBL/GenBank/DDBJ databases">
        <title>Depth-based differentiation of microbial function through sediment-hosted aquifers and enrichment of novel symbionts in the deep terrestrial subsurface.</title>
        <authorList>
            <person name="Probst A.J."/>
            <person name="Ladd B."/>
            <person name="Jarett J.K."/>
            <person name="Geller-Mcgrath D.E."/>
            <person name="Sieber C.M.K."/>
            <person name="Emerson J.B."/>
            <person name="Anantharaman K."/>
            <person name="Thomas B.C."/>
            <person name="Malmstrom R."/>
            <person name="Stieglmeier M."/>
            <person name="Klingl A."/>
            <person name="Woyke T."/>
            <person name="Ryan C.M."/>
            <person name="Banfield J.F."/>
        </authorList>
    </citation>
    <scope>NUCLEOTIDE SEQUENCE [LARGE SCALE GENOMIC DNA]</scope>
</reference>